<protein>
    <submittedName>
        <fullName evidence="2">Uncharacterized protein</fullName>
    </submittedName>
</protein>
<proteinExistence type="predicted"/>
<evidence type="ECO:0000313" key="2">
    <source>
        <dbReference type="EMBL" id="KAG6515083.1"/>
    </source>
</evidence>
<evidence type="ECO:0000256" key="1">
    <source>
        <dbReference type="SAM" id="MobiDB-lite"/>
    </source>
</evidence>
<dbReference type="Proteomes" id="UP000734854">
    <property type="component" value="Unassembled WGS sequence"/>
</dbReference>
<name>A0A8J5H1X0_ZINOF</name>
<gene>
    <name evidence="2" type="ORF">ZIOFF_025466</name>
</gene>
<feature type="region of interest" description="Disordered" evidence="1">
    <location>
        <begin position="147"/>
        <end position="173"/>
    </location>
</feature>
<reference evidence="2 3" key="1">
    <citation type="submission" date="2020-08" db="EMBL/GenBank/DDBJ databases">
        <title>Plant Genome Project.</title>
        <authorList>
            <person name="Zhang R.-G."/>
        </authorList>
    </citation>
    <scope>NUCLEOTIDE SEQUENCE [LARGE SCALE GENOMIC DNA]</scope>
    <source>
        <tissue evidence="2">Rhizome</tissue>
    </source>
</reference>
<accession>A0A8J5H1X0</accession>
<organism evidence="2 3">
    <name type="scientific">Zingiber officinale</name>
    <name type="common">Ginger</name>
    <name type="synonym">Amomum zingiber</name>
    <dbReference type="NCBI Taxonomy" id="94328"/>
    <lineage>
        <taxon>Eukaryota</taxon>
        <taxon>Viridiplantae</taxon>
        <taxon>Streptophyta</taxon>
        <taxon>Embryophyta</taxon>
        <taxon>Tracheophyta</taxon>
        <taxon>Spermatophyta</taxon>
        <taxon>Magnoliopsida</taxon>
        <taxon>Liliopsida</taxon>
        <taxon>Zingiberales</taxon>
        <taxon>Zingiberaceae</taxon>
        <taxon>Zingiber</taxon>
    </lineage>
</organism>
<sequence>MIKELTSSTNAIKAADSKVVELTMLQRRSSTTLDSDSSSASYYESSRLSVMATNICFDMSSTCPSSSTLSYGQQRIPFAISNWQGIRMSPKQHCSRTVDSIEQPLSEHSISLTDNPRSQRSISPLKENRRLQRSELAIAFKQKKLAKSSEDSKSNRSAACQKGNLIAARRRWS</sequence>
<evidence type="ECO:0000313" key="3">
    <source>
        <dbReference type="Proteomes" id="UP000734854"/>
    </source>
</evidence>
<dbReference type="EMBL" id="JACMSC010000007">
    <property type="protein sequence ID" value="KAG6515083.1"/>
    <property type="molecule type" value="Genomic_DNA"/>
</dbReference>
<dbReference type="AlphaFoldDB" id="A0A8J5H1X0"/>
<keyword evidence="3" id="KW-1185">Reference proteome</keyword>
<comment type="caution">
    <text evidence="2">The sequence shown here is derived from an EMBL/GenBank/DDBJ whole genome shotgun (WGS) entry which is preliminary data.</text>
</comment>